<keyword evidence="1 3" id="KW-0547">Nucleotide-binding</keyword>
<protein>
    <submittedName>
        <fullName evidence="5">Cell division ATPase MinD, archaeal</fullName>
    </submittedName>
</protein>
<dbReference type="SUPFAM" id="SSF52540">
    <property type="entry name" value="P-loop containing nucleoside triphosphate hydrolases"/>
    <property type="match status" value="1"/>
</dbReference>
<sequence length="260" mass="27990">MIRAYTITSGKGGVGKTTLTVNLGISLAQLERETYILDADIGMANMALILGMDDVPVTLHEVLAGKADIEDAIYEGPAGVKVVPSGISLQGFQQADPDKLRDVMHKLVDRCEFLLIDAPSGISKEGVVPLSVADQVILVVNPELASMADALKTKILCEVMGGQVYGAILNRAGEEHTEIRSHSVEDVLGVRVIDVVPEDASVRRAAAYKSPCVLKYPTAPATKAFKRIAAHMSGVDYDESIADDRREESFVDRLARAVFR</sequence>
<accession>L0HBE7</accession>
<keyword evidence="5" id="KW-0131">Cell cycle</keyword>
<dbReference type="InterPro" id="IPR050625">
    <property type="entry name" value="ParA/MinD_ATPase"/>
</dbReference>
<organism evidence="5 6">
    <name type="scientific">Methanoregula formicica (strain DSM 22288 / NBRC 105244 / SMSP)</name>
    <dbReference type="NCBI Taxonomy" id="593750"/>
    <lineage>
        <taxon>Archaea</taxon>
        <taxon>Methanobacteriati</taxon>
        <taxon>Methanobacteriota</taxon>
        <taxon>Stenosarchaea group</taxon>
        <taxon>Methanomicrobia</taxon>
        <taxon>Methanomicrobiales</taxon>
        <taxon>Methanoregulaceae</taxon>
        <taxon>Methanoregula</taxon>
    </lineage>
</organism>
<dbReference type="EMBL" id="CP003167">
    <property type="protein sequence ID" value="AGB02072.1"/>
    <property type="molecule type" value="Genomic_DNA"/>
</dbReference>
<evidence type="ECO:0000256" key="1">
    <source>
        <dbReference type="ARBA" id="ARBA00022741"/>
    </source>
</evidence>
<dbReference type="eggNOG" id="arCOG00589">
    <property type="taxonomic scope" value="Archaea"/>
</dbReference>
<dbReference type="AlphaFoldDB" id="L0HBE7"/>
<dbReference type="KEGG" id="mfo:Metfor_1021"/>
<dbReference type="OrthoDB" id="31168at2157"/>
<dbReference type="InterPro" id="IPR010224">
    <property type="entry name" value="MinD_archaea"/>
</dbReference>
<dbReference type="Gene3D" id="3.40.50.300">
    <property type="entry name" value="P-loop containing nucleotide triphosphate hydrolases"/>
    <property type="match status" value="1"/>
</dbReference>
<dbReference type="Proteomes" id="UP000010824">
    <property type="component" value="Chromosome"/>
</dbReference>
<feature type="binding site" evidence="3">
    <location>
        <begin position="11"/>
        <end position="18"/>
    </location>
    <ligand>
        <name>ATP</name>
        <dbReference type="ChEBI" id="CHEBI:30616"/>
    </ligand>
</feature>
<dbReference type="FunCoup" id="L0HBE7">
    <property type="interactions" value="69"/>
</dbReference>
<dbReference type="RefSeq" id="WP_015285036.1">
    <property type="nucleotide sequence ID" value="NC_019943.1"/>
</dbReference>
<evidence type="ECO:0000313" key="5">
    <source>
        <dbReference type="EMBL" id="AGB02072.1"/>
    </source>
</evidence>
<feature type="domain" description="CobQ/CobB/MinD/ParA nucleotide binding" evidence="4">
    <location>
        <begin position="6"/>
        <end position="211"/>
    </location>
</feature>
<dbReference type="PANTHER" id="PTHR43384">
    <property type="entry name" value="SEPTUM SITE-DETERMINING PROTEIN MIND HOMOLOG, CHLOROPLASTIC-RELATED"/>
    <property type="match status" value="1"/>
</dbReference>
<dbReference type="InParanoid" id="L0HBE7"/>
<gene>
    <name evidence="5" type="ordered locus">Metfor_1021</name>
</gene>
<dbReference type="PANTHER" id="PTHR43384:SF10">
    <property type="entry name" value="ATPASE INVOLVED IN CHROMOSOME PARTITIONING, PARA_MIND FAMILY"/>
    <property type="match status" value="1"/>
</dbReference>
<keyword evidence="6" id="KW-1185">Reference proteome</keyword>
<dbReference type="Pfam" id="PF01656">
    <property type="entry name" value="CbiA"/>
    <property type="match status" value="1"/>
</dbReference>
<dbReference type="GeneID" id="14310334"/>
<dbReference type="NCBIfam" id="TIGR01969">
    <property type="entry name" value="minD_arch"/>
    <property type="match status" value="1"/>
</dbReference>
<dbReference type="HOGENOM" id="CLU_037612_0_3_2"/>
<evidence type="ECO:0000256" key="2">
    <source>
        <dbReference type="ARBA" id="ARBA00022840"/>
    </source>
</evidence>
<reference evidence="6" key="1">
    <citation type="submission" date="2011-12" db="EMBL/GenBank/DDBJ databases">
        <title>Complete sequence of Methanoregula formicicum SMSP.</title>
        <authorList>
            <person name="Lucas S."/>
            <person name="Han J."/>
            <person name="Lapidus A."/>
            <person name="Cheng J.-F."/>
            <person name="Goodwin L."/>
            <person name="Pitluck S."/>
            <person name="Peters L."/>
            <person name="Ovchinnikova G."/>
            <person name="Teshima H."/>
            <person name="Detter J.C."/>
            <person name="Han C."/>
            <person name="Tapia R."/>
            <person name="Land M."/>
            <person name="Hauser L."/>
            <person name="Kyrpides N."/>
            <person name="Ivanova N."/>
            <person name="Pagani I."/>
            <person name="Imachi H."/>
            <person name="Tamaki H."/>
            <person name="Sekiguchi Y."/>
            <person name="Kamagata Y."/>
            <person name="Cadillo-Quiroz H."/>
            <person name="Zinder S."/>
            <person name="Liu W.-T."/>
            <person name="Woyke T."/>
        </authorList>
    </citation>
    <scope>NUCLEOTIDE SEQUENCE [LARGE SCALE GENOMIC DNA]</scope>
    <source>
        <strain evidence="6">DSM 22288 / NBRC 105244 / SMSP</strain>
    </source>
</reference>
<dbReference type="STRING" id="593750.Metfor_1021"/>
<dbReference type="PIRSF" id="PIRSF003092">
    <property type="entry name" value="MinD"/>
    <property type="match status" value="1"/>
</dbReference>
<dbReference type="GO" id="GO:0051782">
    <property type="term" value="P:negative regulation of cell division"/>
    <property type="evidence" value="ECO:0007669"/>
    <property type="project" value="TreeGrafter"/>
</dbReference>
<dbReference type="GO" id="GO:0005829">
    <property type="term" value="C:cytosol"/>
    <property type="evidence" value="ECO:0007669"/>
    <property type="project" value="TreeGrafter"/>
</dbReference>
<dbReference type="GO" id="GO:0016887">
    <property type="term" value="F:ATP hydrolysis activity"/>
    <property type="evidence" value="ECO:0007669"/>
    <property type="project" value="TreeGrafter"/>
</dbReference>
<dbReference type="InterPro" id="IPR027417">
    <property type="entry name" value="P-loop_NTPase"/>
</dbReference>
<keyword evidence="5" id="KW-0132">Cell division</keyword>
<dbReference type="GO" id="GO:0051301">
    <property type="term" value="P:cell division"/>
    <property type="evidence" value="ECO:0007669"/>
    <property type="project" value="UniProtKB-KW"/>
</dbReference>
<name>L0HBE7_METFS</name>
<keyword evidence="2 3" id="KW-0067">ATP-binding</keyword>
<dbReference type="GO" id="GO:0009898">
    <property type="term" value="C:cytoplasmic side of plasma membrane"/>
    <property type="evidence" value="ECO:0007669"/>
    <property type="project" value="TreeGrafter"/>
</dbReference>
<reference evidence="5 6" key="2">
    <citation type="journal article" date="2014" name="Genome Announc.">
        <title>Complete Genome Sequence of Methanoregula formicica SMSPT, a Mesophilic Hydrogenotrophic Methanogen Isolated from a Methanogenic Upflow Anaerobic Sludge Blanket Reactor.</title>
        <authorList>
            <person name="Yamamoto K."/>
            <person name="Tamaki H."/>
            <person name="Cadillo-Quiroz H."/>
            <person name="Imachi H."/>
            <person name="Kyrpides N."/>
            <person name="Woyke T."/>
            <person name="Goodwin L."/>
            <person name="Zinder S.H."/>
            <person name="Kamagata Y."/>
            <person name="Liu W.T."/>
        </authorList>
    </citation>
    <scope>NUCLEOTIDE SEQUENCE [LARGE SCALE GENOMIC DNA]</scope>
    <source>
        <strain evidence="6">DSM 22288 / NBRC 105244 / SMSP</strain>
    </source>
</reference>
<dbReference type="InterPro" id="IPR025501">
    <property type="entry name" value="MinD_FleN"/>
</dbReference>
<dbReference type="GO" id="GO:0005524">
    <property type="term" value="F:ATP binding"/>
    <property type="evidence" value="ECO:0007669"/>
    <property type="project" value="UniProtKB-KW"/>
</dbReference>
<proteinExistence type="predicted"/>
<evidence type="ECO:0000259" key="4">
    <source>
        <dbReference type="Pfam" id="PF01656"/>
    </source>
</evidence>
<dbReference type="InterPro" id="IPR002586">
    <property type="entry name" value="CobQ/CobB/MinD/ParA_Nub-bd_dom"/>
</dbReference>
<evidence type="ECO:0000313" key="6">
    <source>
        <dbReference type="Proteomes" id="UP000010824"/>
    </source>
</evidence>
<evidence type="ECO:0000256" key="3">
    <source>
        <dbReference type="PIRSR" id="PIRSR003092-1"/>
    </source>
</evidence>